<feature type="compositionally biased region" description="Pro residues" evidence="1">
    <location>
        <begin position="13"/>
        <end position="22"/>
    </location>
</feature>
<name>K2RQV2_MACPH</name>
<feature type="compositionally biased region" description="Low complexity" evidence="1">
    <location>
        <begin position="23"/>
        <end position="34"/>
    </location>
</feature>
<reference evidence="2 3" key="1">
    <citation type="journal article" date="2012" name="BMC Genomics">
        <title>Tools to kill: Genome of one of the most destructive plant pathogenic fungi Macrophomina phaseolina.</title>
        <authorList>
            <person name="Islam M.S."/>
            <person name="Haque M.S."/>
            <person name="Islam M.M."/>
            <person name="Emdad E.M."/>
            <person name="Halim A."/>
            <person name="Hossen Q.M.M."/>
            <person name="Hossain M.Z."/>
            <person name="Ahmed B."/>
            <person name="Rahim S."/>
            <person name="Rahman M.S."/>
            <person name="Alam M.M."/>
            <person name="Hou S."/>
            <person name="Wan X."/>
            <person name="Saito J.A."/>
            <person name="Alam M."/>
        </authorList>
    </citation>
    <scope>NUCLEOTIDE SEQUENCE [LARGE SCALE GENOMIC DNA]</scope>
    <source>
        <strain evidence="2 3">MS6</strain>
    </source>
</reference>
<gene>
    <name evidence="2" type="ORF">MPH_07663</name>
</gene>
<proteinExistence type="predicted"/>
<dbReference type="Proteomes" id="UP000007129">
    <property type="component" value="Unassembled WGS sequence"/>
</dbReference>
<sequence>MAPSPAVIMPGRMLPPPPPAPPHAAQQPKPDQPASGDENNTTTAAKGNGDRKGSDPTSSKPTSDVPIRIEATATDPALESGAPPGSPRGDTALAPLSTHIKHYTGLSTRVVRTLKHLTTALTSFDAIRRHTAPLYNIEASPAHCLPPQHPLPNPIILTN</sequence>
<evidence type="ECO:0000313" key="2">
    <source>
        <dbReference type="EMBL" id="EKG15147.1"/>
    </source>
</evidence>
<dbReference type="EMBL" id="AHHD01000325">
    <property type="protein sequence ID" value="EKG15147.1"/>
    <property type="molecule type" value="Genomic_DNA"/>
</dbReference>
<dbReference type="HOGENOM" id="CLU_1661098_0_0_1"/>
<protein>
    <submittedName>
        <fullName evidence="2">Uncharacterized protein</fullName>
    </submittedName>
</protein>
<comment type="caution">
    <text evidence="2">The sequence shown here is derived from an EMBL/GenBank/DDBJ whole genome shotgun (WGS) entry which is preliminary data.</text>
</comment>
<accession>K2RQV2</accession>
<feature type="region of interest" description="Disordered" evidence="1">
    <location>
        <begin position="1"/>
        <end position="93"/>
    </location>
</feature>
<dbReference type="InParanoid" id="K2RQV2"/>
<dbReference type="VEuPathDB" id="FungiDB:MPH_07663"/>
<evidence type="ECO:0000256" key="1">
    <source>
        <dbReference type="SAM" id="MobiDB-lite"/>
    </source>
</evidence>
<evidence type="ECO:0000313" key="3">
    <source>
        <dbReference type="Proteomes" id="UP000007129"/>
    </source>
</evidence>
<organism evidence="2 3">
    <name type="scientific">Macrophomina phaseolina (strain MS6)</name>
    <name type="common">Charcoal rot fungus</name>
    <dbReference type="NCBI Taxonomy" id="1126212"/>
    <lineage>
        <taxon>Eukaryota</taxon>
        <taxon>Fungi</taxon>
        <taxon>Dikarya</taxon>
        <taxon>Ascomycota</taxon>
        <taxon>Pezizomycotina</taxon>
        <taxon>Dothideomycetes</taxon>
        <taxon>Dothideomycetes incertae sedis</taxon>
        <taxon>Botryosphaeriales</taxon>
        <taxon>Botryosphaeriaceae</taxon>
        <taxon>Macrophomina</taxon>
    </lineage>
</organism>
<dbReference type="AlphaFoldDB" id="K2RQV2"/>